<evidence type="ECO:0000256" key="3">
    <source>
        <dbReference type="ARBA" id="ARBA00023163"/>
    </source>
</evidence>
<dbReference type="Gene3D" id="1.10.10.60">
    <property type="entry name" value="Homeodomain-like"/>
    <property type="match status" value="1"/>
</dbReference>
<proteinExistence type="predicted"/>
<dbReference type="InterPro" id="IPR009057">
    <property type="entry name" value="Homeodomain-like_sf"/>
</dbReference>
<dbReference type="GO" id="GO:0003700">
    <property type="term" value="F:DNA-binding transcription factor activity"/>
    <property type="evidence" value="ECO:0007669"/>
    <property type="project" value="InterPro"/>
</dbReference>
<dbReference type="PROSITE" id="PS01124">
    <property type="entry name" value="HTH_ARAC_FAMILY_2"/>
    <property type="match status" value="1"/>
</dbReference>
<name>A0A9D2H0C8_9BACE</name>
<dbReference type="PANTHER" id="PTHR43280">
    <property type="entry name" value="ARAC-FAMILY TRANSCRIPTIONAL REGULATOR"/>
    <property type="match status" value="1"/>
</dbReference>
<keyword evidence="1" id="KW-0805">Transcription regulation</keyword>
<evidence type="ECO:0000259" key="4">
    <source>
        <dbReference type="PROSITE" id="PS01124"/>
    </source>
</evidence>
<keyword evidence="2" id="KW-0238">DNA-binding</keyword>
<dbReference type="SMART" id="SM00342">
    <property type="entry name" value="HTH_ARAC"/>
    <property type="match status" value="1"/>
</dbReference>
<reference evidence="5" key="2">
    <citation type="submission" date="2021-04" db="EMBL/GenBank/DDBJ databases">
        <authorList>
            <person name="Gilroy R."/>
        </authorList>
    </citation>
    <scope>NUCLEOTIDE SEQUENCE</scope>
    <source>
        <strain evidence="5">CHK118-2852</strain>
    </source>
</reference>
<comment type="caution">
    <text evidence="5">The sequence shown here is derived from an EMBL/GenBank/DDBJ whole genome shotgun (WGS) entry which is preliminary data.</text>
</comment>
<dbReference type="Pfam" id="PF12833">
    <property type="entry name" value="HTH_18"/>
    <property type="match status" value="1"/>
</dbReference>
<dbReference type="AlphaFoldDB" id="A0A9D2H0C8"/>
<keyword evidence="3" id="KW-0804">Transcription</keyword>
<dbReference type="InterPro" id="IPR020449">
    <property type="entry name" value="Tscrpt_reg_AraC-type_HTH"/>
</dbReference>
<dbReference type="EMBL" id="DXAV01000093">
    <property type="protein sequence ID" value="HIZ92717.1"/>
    <property type="molecule type" value="Genomic_DNA"/>
</dbReference>
<dbReference type="InterPro" id="IPR018060">
    <property type="entry name" value="HTH_AraC"/>
</dbReference>
<protein>
    <submittedName>
        <fullName evidence="5">Helix-turn-helix transcriptional regulator</fullName>
    </submittedName>
</protein>
<gene>
    <name evidence="5" type="ORF">H9807_11485</name>
</gene>
<organism evidence="5 6">
    <name type="scientific">Candidatus Bacteroides merdavium</name>
    <dbReference type="NCBI Taxonomy" id="2838472"/>
    <lineage>
        <taxon>Bacteria</taxon>
        <taxon>Pseudomonadati</taxon>
        <taxon>Bacteroidota</taxon>
        <taxon>Bacteroidia</taxon>
        <taxon>Bacteroidales</taxon>
        <taxon>Bacteroidaceae</taxon>
        <taxon>Bacteroides</taxon>
    </lineage>
</organism>
<reference evidence="5" key="1">
    <citation type="journal article" date="2021" name="PeerJ">
        <title>Extensive microbial diversity within the chicken gut microbiome revealed by metagenomics and culture.</title>
        <authorList>
            <person name="Gilroy R."/>
            <person name="Ravi A."/>
            <person name="Getino M."/>
            <person name="Pursley I."/>
            <person name="Horton D.L."/>
            <person name="Alikhan N.F."/>
            <person name="Baker D."/>
            <person name="Gharbi K."/>
            <person name="Hall N."/>
            <person name="Watson M."/>
            <person name="Adriaenssens E.M."/>
            <person name="Foster-Nyarko E."/>
            <person name="Jarju S."/>
            <person name="Secka A."/>
            <person name="Antonio M."/>
            <person name="Oren A."/>
            <person name="Chaudhuri R.R."/>
            <person name="La Ragione R."/>
            <person name="Hildebrand F."/>
            <person name="Pallen M.J."/>
        </authorList>
    </citation>
    <scope>NUCLEOTIDE SEQUENCE</scope>
    <source>
        <strain evidence="5">CHK118-2852</strain>
    </source>
</reference>
<evidence type="ECO:0000313" key="6">
    <source>
        <dbReference type="Proteomes" id="UP000824108"/>
    </source>
</evidence>
<evidence type="ECO:0000256" key="2">
    <source>
        <dbReference type="ARBA" id="ARBA00023125"/>
    </source>
</evidence>
<evidence type="ECO:0000256" key="1">
    <source>
        <dbReference type="ARBA" id="ARBA00023015"/>
    </source>
</evidence>
<dbReference type="PRINTS" id="PR00032">
    <property type="entry name" value="HTHARAC"/>
</dbReference>
<dbReference type="Proteomes" id="UP000824108">
    <property type="component" value="Unassembled WGS sequence"/>
</dbReference>
<evidence type="ECO:0000313" key="5">
    <source>
        <dbReference type="EMBL" id="HIZ92717.1"/>
    </source>
</evidence>
<accession>A0A9D2H0C8</accession>
<dbReference type="PANTHER" id="PTHR43280:SF32">
    <property type="entry name" value="TRANSCRIPTIONAL REGULATORY PROTEIN"/>
    <property type="match status" value="1"/>
</dbReference>
<feature type="domain" description="HTH araC/xylS-type" evidence="4">
    <location>
        <begin position="1"/>
        <end position="66"/>
    </location>
</feature>
<sequence>MVKTQSGRTAIQWIETFTILQAQHSLRLTKLSIKEIAYKLHFPDQSVFGRYFKKYCGVSPSEYRNGNCKRK</sequence>
<dbReference type="GO" id="GO:0043565">
    <property type="term" value="F:sequence-specific DNA binding"/>
    <property type="evidence" value="ECO:0007669"/>
    <property type="project" value="InterPro"/>
</dbReference>
<dbReference type="SUPFAM" id="SSF46689">
    <property type="entry name" value="Homeodomain-like"/>
    <property type="match status" value="1"/>
</dbReference>